<feature type="compositionally biased region" description="Low complexity" evidence="3">
    <location>
        <begin position="722"/>
        <end position="732"/>
    </location>
</feature>
<dbReference type="Proteomes" id="UP000324022">
    <property type="component" value="Unassembled WGS sequence"/>
</dbReference>
<dbReference type="EMBL" id="OOIN01000002">
    <property type="protein sequence ID" value="SPO21066.1"/>
    <property type="molecule type" value="Genomic_DNA"/>
</dbReference>
<dbReference type="CDD" id="cd00067">
    <property type="entry name" value="GAL4"/>
    <property type="match status" value="1"/>
</dbReference>
<dbReference type="PROSITE" id="PS50048">
    <property type="entry name" value="ZN2_CY6_FUNGAL_2"/>
    <property type="match status" value="1"/>
</dbReference>
<dbReference type="OrthoDB" id="39175at2759"/>
<feature type="compositionally biased region" description="Low complexity" evidence="3">
    <location>
        <begin position="318"/>
        <end position="345"/>
    </location>
</feature>
<evidence type="ECO:0000259" key="4">
    <source>
        <dbReference type="PROSITE" id="PS50048"/>
    </source>
</evidence>
<dbReference type="InterPro" id="IPR001138">
    <property type="entry name" value="Zn2Cys6_DnaBD"/>
</dbReference>
<reference evidence="5 6" key="1">
    <citation type="submission" date="2018-03" db="EMBL/GenBank/DDBJ databases">
        <authorList>
            <person name="Guldener U."/>
        </authorList>
    </citation>
    <scope>NUCLEOTIDE SEQUENCE [LARGE SCALE GENOMIC DNA]</scope>
    <source>
        <strain evidence="5 6">NBRC100155</strain>
    </source>
</reference>
<keyword evidence="6" id="KW-1185">Reference proteome</keyword>
<evidence type="ECO:0000313" key="5">
    <source>
        <dbReference type="EMBL" id="SPO21066.1"/>
    </source>
</evidence>
<evidence type="ECO:0000256" key="1">
    <source>
        <dbReference type="ARBA" id="ARBA00004123"/>
    </source>
</evidence>
<evidence type="ECO:0000256" key="3">
    <source>
        <dbReference type="SAM" id="MobiDB-lite"/>
    </source>
</evidence>
<dbReference type="InterPro" id="IPR050613">
    <property type="entry name" value="Sec_Metabolite_Reg"/>
</dbReference>
<protein>
    <recommendedName>
        <fullName evidence="4">Zn(2)-C6 fungal-type domain-containing protein</fullName>
    </recommendedName>
</protein>
<feature type="compositionally biased region" description="Basic and acidic residues" evidence="3">
    <location>
        <begin position="1"/>
        <end position="19"/>
    </location>
</feature>
<dbReference type="InterPro" id="IPR036864">
    <property type="entry name" value="Zn2-C6_fun-type_DNA-bd_sf"/>
</dbReference>
<evidence type="ECO:0000256" key="2">
    <source>
        <dbReference type="ARBA" id="ARBA00023242"/>
    </source>
</evidence>
<feature type="region of interest" description="Disordered" evidence="3">
    <location>
        <begin position="718"/>
        <end position="748"/>
    </location>
</feature>
<dbReference type="AlphaFoldDB" id="A0A5C3DV68"/>
<dbReference type="GO" id="GO:0008270">
    <property type="term" value="F:zinc ion binding"/>
    <property type="evidence" value="ECO:0007669"/>
    <property type="project" value="InterPro"/>
</dbReference>
<name>A0A5C3DV68_9BASI</name>
<dbReference type="PANTHER" id="PTHR31001">
    <property type="entry name" value="UNCHARACTERIZED TRANSCRIPTIONAL REGULATORY PROTEIN"/>
    <property type="match status" value="1"/>
</dbReference>
<feature type="region of interest" description="Disordered" evidence="3">
    <location>
        <begin position="884"/>
        <end position="923"/>
    </location>
</feature>
<keyword evidence="2" id="KW-0539">Nucleus</keyword>
<feature type="region of interest" description="Disordered" evidence="3">
    <location>
        <begin position="1"/>
        <end position="65"/>
    </location>
</feature>
<sequence>MARRSSDERIPPRHPDDAIPRWNAPTSPTYPPPLNHAGPSRQPFDPRDGPDYGWSARPPRSPDMAVPSDAWLANVRDLPRPIEGFAHTRPIGTMPIPSAPYNLGPTYATPSAAAPLISSTAPLAHARRTSAEAWQRYENEPTIPRHAPLPHMVPTSLHVGAGHEALPPRDAPLVTSPVSSRPPAITASTGDPDPPRARVACTFCRVRKLRCDGATPCRHCERRNIECVYAPNKSKAKPSGRGPSSPSKGGHTPASMGAEKAKQQEESRPGSSGHERGTKRTKSPNISDANDEIPSESHHSQSDSSKRFKKYRNQPQQSPSDRSSEPSRTSNSPTSSSPSSSMPGSDLAMIQNNDTSIPMEPSFGGHDDWWNHLLGIFGKSRANSTRLVQHLLTRFVQSNAVFFGLLHAPTLLGLVSGNQGHVRADPALYLAVLAVSACDMHQTRISDERTSDMRSANEASRRLATRLSEMAANYLQTSISDRSALTPSIGQAASILALTQPDGSTEQASLIRLAENVVRTLKLHQTVSSREPLLQDSEPDSPLYWSRPLTSNSPESEVKYESIVRLCWTGLSHRFRNYIAKPDEDLGDVDLPEYIQEIRPMAFWQPSLLPEDLPPPFFHSQDLMRRSAHLSRLTISLSKLEKVKEIEERNTPTADVIEQVRGLLRSLDELEKAFVRHHPSSEAERHNVLGRTLQMFCRMHVWVRLTIWRKYKLWNPPRDASSGDISPKSSSSGMNKASPQEQQQPQSLFQQHHPTIDFWLSIVQEMIVTMQQDFDAHVIDQTALHTNVSDVDALARHVICACDLIEGSGQTEPILTQVDAALNILKRVLAYAALNEAADGLHIDQDVVEKVKAAEVRRAGLTTADEMNVEANVYPADIDVAMEERSSAAARTHSSQASPASGKVAGTSPNGSASSNEHMSHTS</sequence>
<comment type="subcellular location">
    <subcellularLocation>
        <location evidence="1">Nucleus</location>
    </subcellularLocation>
</comment>
<gene>
    <name evidence="5" type="ORF">UTRI_00543</name>
</gene>
<dbReference type="Pfam" id="PF00172">
    <property type="entry name" value="Zn_clus"/>
    <property type="match status" value="1"/>
</dbReference>
<dbReference type="Gene3D" id="4.10.240.10">
    <property type="entry name" value="Zn(2)-C6 fungal-type DNA-binding domain"/>
    <property type="match status" value="1"/>
</dbReference>
<feature type="compositionally biased region" description="Basic and acidic residues" evidence="3">
    <location>
        <begin position="259"/>
        <end position="278"/>
    </location>
</feature>
<feature type="region of interest" description="Disordered" evidence="3">
    <location>
        <begin position="232"/>
        <end position="360"/>
    </location>
</feature>
<feature type="compositionally biased region" description="Basic and acidic residues" evidence="3">
    <location>
        <begin position="295"/>
        <end position="306"/>
    </location>
</feature>
<evidence type="ECO:0000313" key="6">
    <source>
        <dbReference type="Proteomes" id="UP000324022"/>
    </source>
</evidence>
<feature type="region of interest" description="Disordered" evidence="3">
    <location>
        <begin position="162"/>
        <end position="197"/>
    </location>
</feature>
<feature type="compositionally biased region" description="Low complexity" evidence="3">
    <location>
        <begin position="237"/>
        <end position="250"/>
    </location>
</feature>
<dbReference type="PROSITE" id="PS00463">
    <property type="entry name" value="ZN2_CY6_FUNGAL_1"/>
    <property type="match status" value="1"/>
</dbReference>
<dbReference type="CDD" id="cd12148">
    <property type="entry name" value="fungal_TF_MHR"/>
    <property type="match status" value="1"/>
</dbReference>
<dbReference type="GO" id="GO:0000981">
    <property type="term" value="F:DNA-binding transcription factor activity, RNA polymerase II-specific"/>
    <property type="evidence" value="ECO:0007669"/>
    <property type="project" value="InterPro"/>
</dbReference>
<dbReference type="SUPFAM" id="SSF57701">
    <property type="entry name" value="Zn2/Cys6 DNA-binding domain"/>
    <property type="match status" value="1"/>
</dbReference>
<dbReference type="GO" id="GO:0005634">
    <property type="term" value="C:nucleus"/>
    <property type="evidence" value="ECO:0007669"/>
    <property type="project" value="UniProtKB-SubCell"/>
</dbReference>
<organism evidence="5 6">
    <name type="scientific">Ustilago trichophora</name>
    <dbReference type="NCBI Taxonomy" id="86804"/>
    <lineage>
        <taxon>Eukaryota</taxon>
        <taxon>Fungi</taxon>
        <taxon>Dikarya</taxon>
        <taxon>Basidiomycota</taxon>
        <taxon>Ustilaginomycotina</taxon>
        <taxon>Ustilaginomycetes</taxon>
        <taxon>Ustilaginales</taxon>
        <taxon>Ustilaginaceae</taxon>
        <taxon>Ustilago</taxon>
    </lineage>
</organism>
<feature type="compositionally biased region" description="Polar residues" evidence="3">
    <location>
        <begin position="907"/>
        <end position="917"/>
    </location>
</feature>
<accession>A0A5C3DV68</accession>
<proteinExistence type="predicted"/>
<dbReference type="SMART" id="SM00066">
    <property type="entry name" value="GAL4"/>
    <property type="match status" value="1"/>
</dbReference>
<dbReference type="PANTHER" id="PTHR31001:SF89">
    <property type="entry name" value="ZN(2)-C6 FUNGAL-TYPE DOMAIN-CONTAINING PROTEIN"/>
    <property type="match status" value="1"/>
</dbReference>
<feature type="region of interest" description="Disordered" evidence="3">
    <location>
        <begin position="528"/>
        <end position="553"/>
    </location>
</feature>
<feature type="domain" description="Zn(2)-C6 fungal-type" evidence="4">
    <location>
        <begin position="200"/>
        <end position="229"/>
    </location>
</feature>